<proteinExistence type="predicted"/>
<dbReference type="EMBL" id="KN834932">
    <property type="protein sequence ID" value="KIK50088.1"/>
    <property type="molecule type" value="Genomic_DNA"/>
</dbReference>
<dbReference type="HOGENOM" id="CLU_2004186_0_0_1"/>
<name>A0A0D0C5W0_9AGAR</name>
<organism evidence="1 2">
    <name type="scientific">Collybiopsis luxurians FD-317 M1</name>
    <dbReference type="NCBI Taxonomy" id="944289"/>
    <lineage>
        <taxon>Eukaryota</taxon>
        <taxon>Fungi</taxon>
        <taxon>Dikarya</taxon>
        <taxon>Basidiomycota</taxon>
        <taxon>Agaricomycotina</taxon>
        <taxon>Agaricomycetes</taxon>
        <taxon>Agaricomycetidae</taxon>
        <taxon>Agaricales</taxon>
        <taxon>Marasmiineae</taxon>
        <taxon>Omphalotaceae</taxon>
        <taxon>Collybiopsis</taxon>
        <taxon>Collybiopsis luxurians</taxon>
    </lineage>
</organism>
<dbReference type="AlphaFoldDB" id="A0A0D0C5W0"/>
<accession>A0A0D0C5W0</accession>
<gene>
    <name evidence="1" type="ORF">GYMLUDRAFT_494826</name>
</gene>
<sequence length="124" mass="14012">MPCGSCLAVRIVRSGCLLVYHLCTGISLPDSPLLSCRNVVIRFLTLLQILSDAVYDYGGFICESLTSLQTLNSYIYFEIYGFICVQYQFQFSVLSFHFTKQHIASFYNIASNIHANLCVYTIVL</sequence>
<evidence type="ECO:0000313" key="2">
    <source>
        <dbReference type="Proteomes" id="UP000053593"/>
    </source>
</evidence>
<keyword evidence="2" id="KW-1185">Reference proteome</keyword>
<reference evidence="1 2" key="1">
    <citation type="submission" date="2014-04" db="EMBL/GenBank/DDBJ databases">
        <title>Evolutionary Origins and Diversification of the Mycorrhizal Mutualists.</title>
        <authorList>
            <consortium name="DOE Joint Genome Institute"/>
            <consortium name="Mycorrhizal Genomics Consortium"/>
            <person name="Kohler A."/>
            <person name="Kuo A."/>
            <person name="Nagy L.G."/>
            <person name="Floudas D."/>
            <person name="Copeland A."/>
            <person name="Barry K.W."/>
            <person name="Cichocki N."/>
            <person name="Veneault-Fourrey C."/>
            <person name="LaButti K."/>
            <person name="Lindquist E.A."/>
            <person name="Lipzen A."/>
            <person name="Lundell T."/>
            <person name="Morin E."/>
            <person name="Murat C."/>
            <person name="Riley R."/>
            <person name="Ohm R."/>
            <person name="Sun H."/>
            <person name="Tunlid A."/>
            <person name="Henrissat B."/>
            <person name="Grigoriev I.V."/>
            <person name="Hibbett D.S."/>
            <person name="Martin F."/>
        </authorList>
    </citation>
    <scope>NUCLEOTIDE SEQUENCE [LARGE SCALE GENOMIC DNA]</scope>
    <source>
        <strain evidence="1 2">FD-317 M1</strain>
    </source>
</reference>
<evidence type="ECO:0000313" key="1">
    <source>
        <dbReference type="EMBL" id="KIK50088.1"/>
    </source>
</evidence>
<protein>
    <submittedName>
        <fullName evidence="1">Uncharacterized protein</fullName>
    </submittedName>
</protein>
<dbReference type="Proteomes" id="UP000053593">
    <property type="component" value="Unassembled WGS sequence"/>
</dbReference>